<reference evidence="10" key="1">
    <citation type="submission" date="2023-05" db="EMBL/GenBank/DDBJ databases">
        <title>Nepenthes gracilis genome sequencing.</title>
        <authorList>
            <person name="Fukushima K."/>
        </authorList>
    </citation>
    <scope>NUCLEOTIDE SEQUENCE</scope>
    <source>
        <strain evidence="10">SING2019-196</strain>
    </source>
</reference>
<comment type="subcellular location">
    <subcellularLocation>
        <location evidence="1">Nucleus</location>
    </subcellularLocation>
</comment>
<protein>
    <submittedName>
        <fullName evidence="10">Uncharacterized protein</fullName>
    </submittedName>
</protein>
<dbReference type="SMART" id="SM00717">
    <property type="entry name" value="SANT"/>
    <property type="match status" value="2"/>
</dbReference>
<dbReference type="AlphaFoldDB" id="A0AAD3SEZ6"/>
<dbReference type="InterPro" id="IPR009057">
    <property type="entry name" value="Homeodomain-like_sf"/>
</dbReference>
<feature type="domain" description="HTH myb-type" evidence="9">
    <location>
        <begin position="9"/>
        <end position="61"/>
    </location>
</feature>
<dbReference type="InterPro" id="IPR001005">
    <property type="entry name" value="SANT/Myb"/>
</dbReference>
<keyword evidence="11" id="KW-1185">Reference proteome</keyword>
<dbReference type="CDD" id="cd00167">
    <property type="entry name" value="SANT"/>
    <property type="match status" value="2"/>
</dbReference>
<dbReference type="Gene3D" id="1.10.10.60">
    <property type="entry name" value="Homeodomain-like"/>
    <property type="match status" value="2"/>
</dbReference>
<dbReference type="FunFam" id="1.10.10.60:FF:000394">
    <property type="entry name" value="MYB transcription factor"/>
    <property type="match status" value="1"/>
</dbReference>
<dbReference type="PROSITE" id="PS50090">
    <property type="entry name" value="MYB_LIKE"/>
    <property type="match status" value="2"/>
</dbReference>
<keyword evidence="6" id="KW-0539">Nucleus</keyword>
<keyword evidence="2" id="KW-0677">Repeat</keyword>
<evidence type="ECO:0000313" key="10">
    <source>
        <dbReference type="EMBL" id="GMH09501.1"/>
    </source>
</evidence>
<dbReference type="PROSITE" id="PS51294">
    <property type="entry name" value="HTH_MYB"/>
    <property type="match status" value="2"/>
</dbReference>
<comment type="caution">
    <text evidence="10">The sequence shown here is derived from an EMBL/GenBank/DDBJ whole genome shotgun (WGS) entry which is preliminary data.</text>
</comment>
<keyword evidence="5" id="KW-0804">Transcription</keyword>
<dbReference type="PANTHER" id="PTHR47994">
    <property type="entry name" value="F14D16.11-RELATED"/>
    <property type="match status" value="1"/>
</dbReference>
<accession>A0AAD3SEZ6</accession>
<evidence type="ECO:0000313" key="11">
    <source>
        <dbReference type="Proteomes" id="UP001279734"/>
    </source>
</evidence>
<keyword evidence="3" id="KW-0805">Transcription regulation</keyword>
<feature type="region of interest" description="Disordered" evidence="7">
    <location>
        <begin position="167"/>
        <end position="195"/>
    </location>
</feature>
<dbReference type="EMBL" id="BSYO01000009">
    <property type="protein sequence ID" value="GMH09501.1"/>
    <property type="molecule type" value="Genomic_DNA"/>
</dbReference>
<dbReference type="GO" id="GO:0005634">
    <property type="term" value="C:nucleus"/>
    <property type="evidence" value="ECO:0007669"/>
    <property type="project" value="UniProtKB-SubCell"/>
</dbReference>
<evidence type="ECO:0000259" key="8">
    <source>
        <dbReference type="PROSITE" id="PS50090"/>
    </source>
</evidence>
<evidence type="ECO:0000259" key="9">
    <source>
        <dbReference type="PROSITE" id="PS51294"/>
    </source>
</evidence>
<proteinExistence type="predicted"/>
<dbReference type="InterPro" id="IPR017930">
    <property type="entry name" value="Myb_dom"/>
</dbReference>
<evidence type="ECO:0000256" key="4">
    <source>
        <dbReference type="ARBA" id="ARBA00023125"/>
    </source>
</evidence>
<name>A0AAD3SEZ6_NEPGR</name>
<evidence type="ECO:0000256" key="7">
    <source>
        <dbReference type="SAM" id="MobiDB-lite"/>
    </source>
</evidence>
<feature type="compositionally biased region" description="Low complexity" evidence="7">
    <location>
        <begin position="176"/>
        <end position="186"/>
    </location>
</feature>
<dbReference type="GO" id="GO:0046394">
    <property type="term" value="P:carboxylic acid biosynthetic process"/>
    <property type="evidence" value="ECO:0007669"/>
    <property type="project" value="UniProtKB-ARBA"/>
</dbReference>
<evidence type="ECO:0000256" key="5">
    <source>
        <dbReference type="ARBA" id="ARBA00023163"/>
    </source>
</evidence>
<keyword evidence="4" id="KW-0238">DNA-binding</keyword>
<evidence type="ECO:0000256" key="2">
    <source>
        <dbReference type="ARBA" id="ARBA00022737"/>
    </source>
</evidence>
<feature type="domain" description="HTH myb-type" evidence="9">
    <location>
        <begin position="62"/>
        <end position="116"/>
    </location>
</feature>
<evidence type="ECO:0000256" key="3">
    <source>
        <dbReference type="ARBA" id="ARBA00023015"/>
    </source>
</evidence>
<sequence>MGRQPCCDKQRVKKGPWTMDEDKKLISFILTNGHCCWRSLPKLAGLRRCGKSCRLRWTNYLRPDVKRGLLTDAEEQLVIELHARLGNRWSKIAARLPGRTDNEIKNHWNTYIKKKLIKMGIDPVTHEPLNIQAATDHQKESSSRIADRTSSYVEPAAENNIIQVQKSSETFDSSDDSVNCSNSPPSAENSLSAGDDDQSCLIDSICNDDELMKCLWGDDQPQLDDSPWKLPAADHGNLFDVAGLPAAWEEENSLWLLDCQDFGIQDFGFDRFNEFEAVNTLSSTELADKQCKH</sequence>
<dbReference type="InterPro" id="IPR015495">
    <property type="entry name" value="Myb_TF_plants"/>
</dbReference>
<dbReference type="GO" id="GO:0000976">
    <property type="term" value="F:transcription cis-regulatory region binding"/>
    <property type="evidence" value="ECO:0007669"/>
    <property type="project" value="UniProtKB-ARBA"/>
</dbReference>
<dbReference type="SUPFAM" id="SSF46689">
    <property type="entry name" value="Homeodomain-like"/>
    <property type="match status" value="1"/>
</dbReference>
<gene>
    <name evidence="10" type="ORF">Nepgr_011342</name>
</gene>
<dbReference type="FunFam" id="1.10.10.60:FF:000069">
    <property type="entry name" value="MYB transcription factor"/>
    <property type="match status" value="1"/>
</dbReference>
<feature type="domain" description="Myb-like" evidence="8">
    <location>
        <begin position="9"/>
        <end position="61"/>
    </location>
</feature>
<dbReference type="Proteomes" id="UP001279734">
    <property type="component" value="Unassembled WGS sequence"/>
</dbReference>
<evidence type="ECO:0000256" key="6">
    <source>
        <dbReference type="ARBA" id="ARBA00023242"/>
    </source>
</evidence>
<dbReference type="GO" id="GO:0006355">
    <property type="term" value="P:regulation of DNA-templated transcription"/>
    <property type="evidence" value="ECO:0007669"/>
    <property type="project" value="UniProtKB-ARBA"/>
</dbReference>
<evidence type="ECO:0000256" key="1">
    <source>
        <dbReference type="ARBA" id="ARBA00004123"/>
    </source>
</evidence>
<feature type="domain" description="Myb-like" evidence="8">
    <location>
        <begin position="62"/>
        <end position="112"/>
    </location>
</feature>
<organism evidence="10 11">
    <name type="scientific">Nepenthes gracilis</name>
    <name type="common">Slender pitcher plant</name>
    <dbReference type="NCBI Taxonomy" id="150966"/>
    <lineage>
        <taxon>Eukaryota</taxon>
        <taxon>Viridiplantae</taxon>
        <taxon>Streptophyta</taxon>
        <taxon>Embryophyta</taxon>
        <taxon>Tracheophyta</taxon>
        <taxon>Spermatophyta</taxon>
        <taxon>Magnoliopsida</taxon>
        <taxon>eudicotyledons</taxon>
        <taxon>Gunneridae</taxon>
        <taxon>Pentapetalae</taxon>
        <taxon>Caryophyllales</taxon>
        <taxon>Nepenthaceae</taxon>
        <taxon>Nepenthes</taxon>
    </lineage>
</organism>
<dbReference type="Pfam" id="PF00249">
    <property type="entry name" value="Myb_DNA-binding"/>
    <property type="match status" value="2"/>
</dbReference>
<dbReference type="PANTHER" id="PTHR47994:SF5">
    <property type="entry name" value="F14D16.11-RELATED"/>
    <property type="match status" value="1"/>
</dbReference>